<proteinExistence type="inferred from homology"/>
<feature type="transmembrane region" description="Helical" evidence="6">
    <location>
        <begin position="367"/>
        <end position="387"/>
    </location>
</feature>
<accession>A0AAN8YZ55</accession>
<gene>
    <name evidence="7" type="ORF">RJ641_019985</name>
</gene>
<feature type="transmembrane region" description="Helical" evidence="6">
    <location>
        <begin position="183"/>
        <end position="204"/>
    </location>
</feature>
<comment type="subcellular location">
    <subcellularLocation>
        <location evidence="1">Membrane</location>
        <topology evidence="1">Multi-pass membrane protein</topology>
    </subcellularLocation>
</comment>
<organism evidence="7 8">
    <name type="scientific">Dillenia turbinata</name>
    <dbReference type="NCBI Taxonomy" id="194707"/>
    <lineage>
        <taxon>Eukaryota</taxon>
        <taxon>Viridiplantae</taxon>
        <taxon>Streptophyta</taxon>
        <taxon>Embryophyta</taxon>
        <taxon>Tracheophyta</taxon>
        <taxon>Spermatophyta</taxon>
        <taxon>Magnoliopsida</taxon>
        <taxon>eudicotyledons</taxon>
        <taxon>Gunneridae</taxon>
        <taxon>Pentapetalae</taxon>
        <taxon>Dilleniales</taxon>
        <taxon>Dilleniaceae</taxon>
        <taxon>Dillenia</taxon>
    </lineage>
</organism>
<feature type="transmembrane region" description="Helical" evidence="6">
    <location>
        <begin position="92"/>
        <end position="115"/>
    </location>
</feature>
<feature type="transmembrane region" description="Helical" evidence="6">
    <location>
        <begin position="407"/>
        <end position="431"/>
    </location>
</feature>
<protein>
    <submittedName>
        <fullName evidence="7">Proton-dependent oligopeptide transporter family</fullName>
    </submittedName>
</protein>
<evidence type="ECO:0000313" key="8">
    <source>
        <dbReference type="Proteomes" id="UP001370490"/>
    </source>
</evidence>
<evidence type="ECO:0000256" key="2">
    <source>
        <dbReference type="ARBA" id="ARBA00005982"/>
    </source>
</evidence>
<feature type="transmembrane region" description="Helical" evidence="6">
    <location>
        <begin position="216"/>
        <end position="236"/>
    </location>
</feature>
<dbReference type="Gene3D" id="1.20.1250.20">
    <property type="entry name" value="MFS general substrate transporter like domains"/>
    <property type="match status" value="1"/>
</dbReference>
<dbReference type="CDD" id="cd17416">
    <property type="entry name" value="MFS_NPF1_2"/>
    <property type="match status" value="1"/>
</dbReference>
<comment type="caution">
    <text evidence="7">The sequence shown here is derived from an EMBL/GenBank/DDBJ whole genome shotgun (WGS) entry which is preliminary data.</text>
</comment>
<comment type="similarity">
    <text evidence="2">Belongs to the major facilitator superfamily. Proton-dependent oligopeptide transporter (POT/PTR) (TC 2.A.17) family.</text>
</comment>
<sequence>MEIVKDEKVMDKQAKVPRRKKGGLIAIPFIMANDSFEKVASNGLLPNMILYLTRDYNMELARGTNIIFYWSAATNFMPLLGAFISDSFLGRFLTIIFGSIASLLGTTLFWLTTMIPGTKPPSCNQSSQNCVSPNAAQLAMLISSFVLMSIGAGGIRPCALAFGADQLIKENNSKSERLVGSFFGWYYASSSISVLVALTAIVYIQERMGWKVGFGVPAILMLLATLFFLVASKLYVKRKASKSLLTGLVQVLVAAFKKRKLALPPHISEGRYHRREDSTLNMPTTHLRFLNKACMIKNPDEEIASDGSAMDPWNLCTVEQVEELKALIKVLPLWSTGIIQTLDMSQHTFVLVQAGSMDRHLTSGFQIPAGSFAVFGIITVAVWIAVYDRAIIPLASKIRGRPTRLGVKLRMGIGVFLSCMAMVVSAIVETFRRRKAKGLQNNPNAVVPMSAMWLAPQLCLGGLSEAFNAIAQIEFYYSEFPKSMSSIATSFLGLGIAFGNLLASVIVDLVDGYTRRGGKVSWVSKNINEGRYDYYYWILAVLCFINVGYFIICGWIYGPCAEELNGVQEEKVPEVEEELGTSGK</sequence>
<feature type="transmembrane region" description="Helical" evidence="6">
    <location>
        <begin position="451"/>
        <end position="471"/>
    </location>
</feature>
<dbReference type="EMBL" id="JBAMMX010000025">
    <property type="protein sequence ID" value="KAK6914868.1"/>
    <property type="molecule type" value="Genomic_DNA"/>
</dbReference>
<name>A0AAN8YZ55_9MAGN</name>
<evidence type="ECO:0000256" key="4">
    <source>
        <dbReference type="ARBA" id="ARBA00022989"/>
    </source>
</evidence>
<dbReference type="InterPro" id="IPR000109">
    <property type="entry name" value="POT_fam"/>
</dbReference>
<dbReference type="PANTHER" id="PTHR11654">
    <property type="entry name" value="OLIGOPEPTIDE TRANSPORTER-RELATED"/>
    <property type="match status" value="1"/>
</dbReference>
<dbReference type="GO" id="GO:0016020">
    <property type="term" value="C:membrane"/>
    <property type="evidence" value="ECO:0007669"/>
    <property type="project" value="UniProtKB-SubCell"/>
</dbReference>
<keyword evidence="5 6" id="KW-0472">Membrane</keyword>
<dbReference type="SUPFAM" id="SSF103473">
    <property type="entry name" value="MFS general substrate transporter"/>
    <property type="match status" value="1"/>
</dbReference>
<dbReference type="Pfam" id="PF00854">
    <property type="entry name" value="PTR2"/>
    <property type="match status" value="1"/>
</dbReference>
<dbReference type="InterPro" id="IPR036259">
    <property type="entry name" value="MFS_trans_sf"/>
</dbReference>
<evidence type="ECO:0000313" key="7">
    <source>
        <dbReference type="EMBL" id="KAK6914868.1"/>
    </source>
</evidence>
<evidence type="ECO:0000256" key="3">
    <source>
        <dbReference type="ARBA" id="ARBA00022692"/>
    </source>
</evidence>
<reference evidence="7 8" key="1">
    <citation type="submission" date="2023-12" db="EMBL/GenBank/DDBJ databases">
        <title>A high-quality genome assembly for Dillenia turbinata (Dilleniales).</title>
        <authorList>
            <person name="Chanderbali A."/>
        </authorList>
    </citation>
    <scope>NUCLEOTIDE SEQUENCE [LARGE SCALE GENOMIC DNA]</scope>
    <source>
        <strain evidence="7">LSX21</strain>
        <tissue evidence="7">Leaf</tissue>
    </source>
</reference>
<feature type="transmembrane region" description="Helical" evidence="6">
    <location>
        <begin position="491"/>
        <end position="513"/>
    </location>
</feature>
<feature type="transmembrane region" description="Helical" evidence="6">
    <location>
        <begin position="534"/>
        <end position="557"/>
    </location>
</feature>
<evidence type="ECO:0000256" key="5">
    <source>
        <dbReference type="ARBA" id="ARBA00023136"/>
    </source>
</evidence>
<feature type="transmembrane region" description="Helical" evidence="6">
    <location>
        <begin position="66"/>
        <end position="85"/>
    </location>
</feature>
<keyword evidence="4 6" id="KW-1133">Transmembrane helix</keyword>
<keyword evidence="8" id="KW-1185">Reference proteome</keyword>
<evidence type="ECO:0000256" key="1">
    <source>
        <dbReference type="ARBA" id="ARBA00004141"/>
    </source>
</evidence>
<dbReference type="AlphaFoldDB" id="A0AAN8YZ55"/>
<dbReference type="Proteomes" id="UP001370490">
    <property type="component" value="Unassembled WGS sequence"/>
</dbReference>
<evidence type="ECO:0000256" key="6">
    <source>
        <dbReference type="SAM" id="Phobius"/>
    </source>
</evidence>
<keyword evidence="3 6" id="KW-0812">Transmembrane</keyword>
<dbReference type="GO" id="GO:0022857">
    <property type="term" value="F:transmembrane transporter activity"/>
    <property type="evidence" value="ECO:0007669"/>
    <property type="project" value="InterPro"/>
</dbReference>